<organism evidence="2 3">
    <name type="scientific">Streptomyces violascens</name>
    <dbReference type="NCBI Taxonomy" id="67381"/>
    <lineage>
        <taxon>Bacteria</taxon>
        <taxon>Bacillati</taxon>
        <taxon>Actinomycetota</taxon>
        <taxon>Actinomycetes</taxon>
        <taxon>Kitasatosporales</taxon>
        <taxon>Streptomycetaceae</taxon>
        <taxon>Streptomyces</taxon>
    </lineage>
</organism>
<evidence type="ECO:0000313" key="3">
    <source>
        <dbReference type="Proteomes" id="UP001050808"/>
    </source>
</evidence>
<name>A0ABQ3QRB7_9ACTN</name>
<dbReference type="EMBL" id="BNDY01000016">
    <property type="protein sequence ID" value="GHI39822.1"/>
    <property type="molecule type" value="Genomic_DNA"/>
</dbReference>
<gene>
    <name evidence="2" type="ORF">Sviol_42300</name>
</gene>
<comment type="caution">
    <text evidence="2">The sequence shown here is derived from an EMBL/GenBank/DDBJ whole genome shotgun (WGS) entry which is preliminary data.</text>
</comment>
<protein>
    <submittedName>
        <fullName evidence="2">Uncharacterized protein</fullName>
    </submittedName>
</protein>
<evidence type="ECO:0000256" key="1">
    <source>
        <dbReference type="SAM" id="MobiDB-lite"/>
    </source>
</evidence>
<accession>A0ABQ3QRB7</accession>
<proteinExistence type="predicted"/>
<feature type="region of interest" description="Disordered" evidence="1">
    <location>
        <begin position="189"/>
        <end position="208"/>
    </location>
</feature>
<evidence type="ECO:0000313" key="2">
    <source>
        <dbReference type="EMBL" id="GHI39822.1"/>
    </source>
</evidence>
<reference evidence="2" key="1">
    <citation type="submission" date="2024-05" db="EMBL/GenBank/DDBJ databases">
        <title>Whole genome shotgun sequence of Streptomyces violascens NBRC 12920.</title>
        <authorList>
            <person name="Komaki H."/>
            <person name="Tamura T."/>
        </authorList>
    </citation>
    <scope>NUCLEOTIDE SEQUENCE</scope>
    <source>
        <strain evidence="2">NBRC 12920</strain>
    </source>
</reference>
<keyword evidence="3" id="KW-1185">Reference proteome</keyword>
<sequence>MRRTLVRGGPPVIHPPGGRFVAFTCLYARHSFSVSWGHTGLRNKARTVRAHPRPVGPYGPDMAHSTNGTPRPDPGPGAHLPATRRPVEDGVELLHADRTPPFAHDLVRSLDEASQAVGALDRLDPSSDVTVSALTVLVCTGTTPADALQAAADVARKSPGLEPHSLSLARVPGPVAGLWEYQLTMTVSSRDPQTGEHVAPVHHGERLR</sequence>
<feature type="region of interest" description="Disordered" evidence="1">
    <location>
        <begin position="50"/>
        <end position="83"/>
    </location>
</feature>
<dbReference type="Proteomes" id="UP001050808">
    <property type="component" value="Unassembled WGS sequence"/>
</dbReference>